<name>A0A0B2V9Q1_TOXCA</name>
<dbReference type="InterPro" id="IPR011989">
    <property type="entry name" value="ARM-like"/>
</dbReference>
<dbReference type="PANTHER" id="PTHR12596:SF1">
    <property type="entry name" value="EXPORTIN-4"/>
    <property type="match status" value="1"/>
</dbReference>
<evidence type="ECO:0000313" key="10">
    <source>
        <dbReference type="Proteomes" id="UP000031036"/>
    </source>
</evidence>
<dbReference type="AlphaFoldDB" id="A0A0B2V9Q1"/>
<evidence type="ECO:0000313" key="9">
    <source>
        <dbReference type="EMBL" id="KHN78214.1"/>
    </source>
</evidence>
<dbReference type="EMBL" id="JPKZ01002146">
    <property type="protein sequence ID" value="KHN78214.1"/>
    <property type="molecule type" value="Genomic_DNA"/>
</dbReference>
<evidence type="ECO:0000256" key="8">
    <source>
        <dbReference type="ARBA" id="ARBA00040444"/>
    </source>
</evidence>
<dbReference type="GO" id="GO:0005049">
    <property type="term" value="F:nuclear export signal receptor activity"/>
    <property type="evidence" value="ECO:0007669"/>
    <property type="project" value="InterPro"/>
</dbReference>
<dbReference type="GO" id="GO:0005737">
    <property type="term" value="C:cytoplasm"/>
    <property type="evidence" value="ECO:0007669"/>
    <property type="project" value="UniProtKB-SubCell"/>
</dbReference>
<proteinExistence type="inferred from homology"/>
<keyword evidence="7" id="KW-0539">Nucleus</keyword>
<dbReference type="GO" id="GO:0005643">
    <property type="term" value="C:nuclear pore"/>
    <property type="evidence" value="ECO:0007669"/>
    <property type="project" value="TreeGrafter"/>
</dbReference>
<sequence length="1048" mass="118991">MHQEVGVNAVLVKLCDNFLRVAEIVLSWNFASRFLPPKLTYCIETSAGGALRPPITWKDIFQNDDLLNLFFQLHGRVRSDESLCERSMNCLVQLSSLMGDVLNAREGDLVDPYDHYLCLFVHNLLQLFESGPLPGEVTGFCMIWYKLFNFHKVQSFMRFDEPFLCTLLNYMSQYAQHLVPLAMQKALVDDDDSYRGALTNLYEAWLVIVRGFERTERRGSLKDLTLKMLTSFLHTVLSEPTGQRSYVDDDDSYRGALTNLYEAWLVIVRGFERTERRGSLKDLTLKMLTSFLHTVLSEPTGQRSYISQGECMQDMEQDDRERFADTMKMIGHFALYCIERFLPMLYEILKKKIEEFYTFVVNGVEEKALNAWREDMHWILLLFGFVLTDADVDGSCHIPGRVYDYCTSAPKSQVKGAPFIRACIENPRAIPDDSFVDPVLKVTGTILAWCSLEHSMLVEGGVAMVSPELMRTSFWVATRLLAALSVPVDNSDEQNYLMPTLDVNNEFSTFLIQFVFHKTFAVLSKLHGETRVTGTILAWCSLEHSMLVEGGVAMVSPELMRTSFWVATRLLAALSVPVDNSDEQNYLMPTLDVNNEFSTFLIQFVFHKTFAVLSKLHGETSLCKDAADLLLALVDSRASEMAANELLYVSLSSVQLDRLPVRRPLIHTLVLIGAAAENERLQQRMYLSILQPLSEQFLELCADEESRETHIADLLDCFAGVAQAAQQHSAQVLFKFISPILARCVTLFSIRKDSQVLTNAVLDLFSVVTRKLTIYVDSEEDSRFLHQVLLELVEAYRREQLSKYREMDVDQEDKATDLLLFLDILANIMSKDTTLLLVGNEDVSAASGSRTAFTGLEMLLPLMDEHLLKVPTLCVKFYNLLLYFAEMAPEYVGVMPEAMFLSIMECLRHGLQCHFGQEVALISVETLNEMAKYFSQEQQPKPSIIMQLSSLIEEVFTMCLEFSCQVDMFNEATLTLYALICCNRAAFEALAMNLLAKEQNAAGRSQLAEAFSGLLPEGVMNTTRKEAREFRDRFEKFLNRTQGLLVLG</sequence>
<dbReference type="GO" id="GO:0006611">
    <property type="term" value="P:protein export from nucleus"/>
    <property type="evidence" value="ECO:0007669"/>
    <property type="project" value="TreeGrafter"/>
</dbReference>
<protein>
    <recommendedName>
        <fullName evidence="8">Exportin-4</fullName>
    </recommendedName>
</protein>
<keyword evidence="4" id="KW-0813">Transport</keyword>
<reference evidence="9 10" key="1">
    <citation type="submission" date="2014-11" db="EMBL/GenBank/DDBJ databases">
        <title>Genetic blueprint of the zoonotic pathogen Toxocara canis.</title>
        <authorList>
            <person name="Zhu X.-Q."/>
            <person name="Korhonen P.K."/>
            <person name="Cai H."/>
            <person name="Young N.D."/>
            <person name="Nejsum P."/>
            <person name="von Samson-Himmelstjerna G."/>
            <person name="Boag P.R."/>
            <person name="Tan P."/>
            <person name="Li Q."/>
            <person name="Min J."/>
            <person name="Yang Y."/>
            <person name="Wang X."/>
            <person name="Fang X."/>
            <person name="Hall R.S."/>
            <person name="Hofmann A."/>
            <person name="Sternberg P.W."/>
            <person name="Jex A.R."/>
            <person name="Gasser R.B."/>
        </authorList>
    </citation>
    <scope>NUCLEOTIDE SEQUENCE [LARGE SCALE GENOMIC DNA]</scope>
    <source>
        <strain evidence="9">PN_DK_2014</strain>
    </source>
</reference>
<dbReference type="Proteomes" id="UP000031036">
    <property type="component" value="Unassembled WGS sequence"/>
</dbReference>
<gene>
    <name evidence="9" type="primary">XPO4</name>
    <name evidence="9" type="ORF">Tcan_06692</name>
</gene>
<dbReference type="InterPro" id="IPR016024">
    <property type="entry name" value="ARM-type_fold"/>
</dbReference>
<comment type="caution">
    <text evidence="9">The sequence shown here is derived from an EMBL/GenBank/DDBJ whole genome shotgun (WGS) entry which is preliminary data.</text>
</comment>
<evidence type="ECO:0000256" key="2">
    <source>
        <dbReference type="ARBA" id="ARBA00004496"/>
    </source>
</evidence>
<evidence type="ECO:0000256" key="7">
    <source>
        <dbReference type="ARBA" id="ARBA00023242"/>
    </source>
</evidence>
<evidence type="ECO:0000256" key="3">
    <source>
        <dbReference type="ARBA" id="ARBA00009466"/>
    </source>
</evidence>
<evidence type="ECO:0000256" key="1">
    <source>
        <dbReference type="ARBA" id="ARBA00004123"/>
    </source>
</evidence>
<evidence type="ECO:0000256" key="5">
    <source>
        <dbReference type="ARBA" id="ARBA00022490"/>
    </source>
</evidence>
<dbReference type="OMA" id="SKWETNH"/>
<dbReference type="OrthoDB" id="5548448at2759"/>
<comment type="similarity">
    <text evidence="3">Belongs to the exportin family.</text>
</comment>
<dbReference type="STRING" id="6265.A0A0B2V9Q1"/>
<dbReference type="Gene3D" id="1.25.10.10">
    <property type="entry name" value="Leucine-rich Repeat Variant"/>
    <property type="match status" value="1"/>
</dbReference>
<keyword evidence="5" id="KW-0963">Cytoplasm</keyword>
<keyword evidence="6" id="KW-0653">Protein transport</keyword>
<evidence type="ECO:0000256" key="6">
    <source>
        <dbReference type="ARBA" id="ARBA00022927"/>
    </source>
</evidence>
<dbReference type="SUPFAM" id="SSF48371">
    <property type="entry name" value="ARM repeat"/>
    <property type="match status" value="1"/>
</dbReference>
<comment type="subcellular location">
    <subcellularLocation>
        <location evidence="2">Cytoplasm</location>
    </subcellularLocation>
    <subcellularLocation>
        <location evidence="1">Nucleus</location>
    </subcellularLocation>
</comment>
<accession>A0A0B2V9Q1</accession>
<dbReference type="PANTHER" id="PTHR12596">
    <property type="entry name" value="EXPORTIN 4,7-RELATED"/>
    <property type="match status" value="1"/>
</dbReference>
<organism evidence="9 10">
    <name type="scientific">Toxocara canis</name>
    <name type="common">Canine roundworm</name>
    <dbReference type="NCBI Taxonomy" id="6265"/>
    <lineage>
        <taxon>Eukaryota</taxon>
        <taxon>Metazoa</taxon>
        <taxon>Ecdysozoa</taxon>
        <taxon>Nematoda</taxon>
        <taxon>Chromadorea</taxon>
        <taxon>Rhabditida</taxon>
        <taxon>Spirurina</taxon>
        <taxon>Ascaridomorpha</taxon>
        <taxon>Ascaridoidea</taxon>
        <taxon>Toxocaridae</taxon>
        <taxon>Toxocara</taxon>
    </lineage>
</organism>
<evidence type="ECO:0000256" key="4">
    <source>
        <dbReference type="ARBA" id="ARBA00022448"/>
    </source>
</evidence>
<dbReference type="InterPro" id="IPR044189">
    <property type="entry name" value="XPO4/7-like"/>
</dbReference>
<keyword evidence="10" id="KW-1185">Reference proteome</keyword>